<feature type="coiled-coil region" evidence="6">
    <location>
        <begin position="2469"/>
        <end position="2611"/>
    </location>
</feature>
<evidence type="ECO:0000256" key="1">
    <source>
        <dbReference type="ARBA" id="ARBA00004267"/>
    </source>
</evidence>
<feature type="coiled-coil region" evidence="6">
    <location>
        <begin position="1062"/>
        <end position="1117"/>
    </location>
</feature>
<dbReference type="EMBL" id="OU963865">
    <property type="protein sequence ID" value="CAH0388776.1"/>
    <property type="molecule type" value="Genomic_DNA"/>
</dbReference>
<dbReference type="PANTHER" id="PTHR23159:SF31">
    <property type="entry name" value="CENTROSOME-ASSOCIATED PROTEIN CEP250 ISOFORM X1"/>
    <property type="match status" value="1"/>
</dbReference>
<feature type="coiled-coil region" evidence="6">
    <location>
        <begin position="3486"/>
        <end position="3520"/>
    </location>
</feature>
<keyword evidence="4 6" id="KW-0175">Coiled coil</keyword>
<keyword evidence="2" id="KW-0963">Cytoplasm</keyword>
<feature type="coiled-coil region" evidence="6">
    <location>
        <begin position="3277"/>
        <end position="3318"/>
    </location>
</feature>
<dbReference type="Proteomes" id="UP001152759">
    <property type="component" value="Chromosome 4"/>
</dbReference>
<organism evidence="9 10">
    <name type="scientific">Bemisia tabaci</name>
    <name type="common">Sweetpotato whitefly</name>
    <name type="synonym">Aleurodes tabaci</name>
    <dbReference type="NCBI Taxonomy" id="7038"/>
    <lineage>
        <taxon>Eukaryota</taxon>
        <taxon>Metazoa</taxon>
        <taxon>Ecdysozoa</taxon>
        <taxon>Arthropoda</taxon>
        <taxon>Hexapoda</taxon>
        <taxon>Insecta</taxon>
        <taxon>Pterygota</taxon>
        <taxon>Neoptera</taxon>
        <taxon>Paraneoptera</taxon>
        <taxon>Hemiptera</taxon>
        <taxon>Sternorrhyncha</taxon>
        <taxon>Aleyrodoidea</taxon>
        <taxon>Aleyrodidae</taxon>
        <taxon>Aleyrodinae</taxon>
        <taxon>Bemisia</taxon>
    </lineage>
</organism>
<dbReference type="Pfam" id="PF10495">
    <property type="entry name" value="PACT_coil_coil"/>
    <property type="match status" value="1"/>
</dbReference>
<feature type="coiled-coil region" evidence="6">
    <location>
        <begin position="2365"/>
        <end position="2413"/>
    </location>
</feature>
<evidence type="ECO:0000256" key="3">
    <source>
        <dbReference type="ARBA" id="ARBA00022553"/>
    </source>
</evidence>
<feature type="region of interest" description="Disordered" evidence="7">
    <location>
        <begin position="1458"/>
        <end position="1479"/>
    </location>
</feature>
<feature type="compositionally biased region" description="Polar residues" evidence="7">
    <location>
        <begin position="1468"/>
        <end position="1479"/>
    </location>
</feature>
<comment type="subcellular location">
    <subcellularLocation>
        <location evidence="1">Cytoplasm</location>
        <location evidence="1">Cytoskeleton</location>
        <location evidence="1">Microtubule organizing center</location>
    </subcellularLocation>
</comment>
<dbReference type="GO" id="GO:0005815">
    <property type="term" value="C:microtubule organizing center"/>
    <property type="evidence" value="ECO:0007669"/>
    <property type="project" value="UniProtKB-SubCell"/>
</dbReference>
<feature type="coiled-coil region" evidence="6">
    <location>
        <begin position="702"/>
        <end position="750"/>
    </location>
</feature>
<feature type="coiled-coil region" evidence="6">
    <location>
        <begin position="3348"/>
        <end position="3403"/>
    </location>
</feature>
<feature type="coiled-coil region" evidence="6">
    <location>
        <begin position="3131"/>
        <end position="3220"/>
    </location>
</feature>
<reference evidence="9" key="1">
    <citation type="submission" date="2021-12" db="EMBL/GenBank/DDBJ databases">
        <authorList>
            <person name="King R."/>
        </authorList>
    </citation>
    <scope>NUCLEOTIDE SEQUENCE</scope>
</reference>
<dbReference type="GO" id="GO:0005737">
    <property type="term" value="C:cytoplasm"/>
    <property type="evidence" value="ECO:0007669"/>
    <property type="project" value="UniProtKB-ARBA"/>
</dbReference>
<feature type="coiled-coil region" evidence="6">
    <location>
        <begin position="354"/>
        <end position="445"/>
    </location>
</feature>
<feature type="coiled-coil region" evidence="6">
    <location>
        <begin position="1965"/>
        <end position="2025"/>
    </location>
</feature>
<accession>A0A9P0A8D1</accession>
<feature type="coiled-coil region" evidence="6">
    <location>
        <begin position="1357"/>
        <end position="1398"/>
    </location>
</feature>
<keyword evidence="3" id="KW-0597">Phosphoprotein</keyword>
<feature type="coiled-coil region" evidence="6">
    <location>
        <begin position="3626"/>
        <end position="3762"/>
    </location>
</feature>
<gene>
    <name evidence="9" type="ORF">BEMITA_LOCUS7666</name>
</gene>
<feature type="domain" description="Pericentrin/AKAP-450 centrosomal targeting" evidence="8">
    <location>
        <begin position="3855"/>
        <end position="3930"/>
    </location>
</feature>
<feature type="coiled-coil region" evidence="6">
    <location>
        <begin position="480"/>
        <end position="584"/>
    </location>
</feature>
<evidence type="ECO:0000256" key="6">
    <source>
        <dbReference type="SAM" id="Coils"/>
    </source>
</evidence>
<feature type="coiled-coil region" evidence="6">
    <location>
        <begin position="2058"/>
        <end position="2180"/>
    </location>
</feature>
<feature type="coiled-coil region" evidence="6">
    <location>
        <begin position="3030"/>
        <end position="3081"/>
    </location>
</feature>
<evidence type="ECO:0000256" key="5">
    <source>
        <dbReference type="ARBA" id="ARBA00023212"/>
    </source>
</evidence>
<name>A0A9P0A8D1_BEMTA</name>
<dbReference type="InterPro" id="IPR019528">
    <property type="entry name" value="PACT_domain"/>
</dbReference>
<keyword evidence="5" id="KW-0206">Cytoskeleton</keyword>
<keyword evidence="10" id="KW-1185">Reference proteome</keyword>
<evidence type="ECO:0000256" key="7">
    <source>
        <dbReference type="SAM" id="MobiDB-lite"/>
    </source>
</evidence>
<feature type="coiled-coil region" evidence="6">
    <location>
        <begin position="1772"/>
        <end position="1799"/>
    </location>
</feature>
<proteinExistence type="predicted"/>
<feature type="coiled-coil region" evidence="6">
    <location>
        <begin position="812"/>
        <end position="945"/>
    </location>
</feature>
<evidence type="ECO:0000256" key="4">
    <source>
        <dbReference type="ARBA" id="ARBA00023054"/>
    </source>
</evidence>
<evidence type="ECO:0000313" key="9">
    <source>
        <dbReference type="EMBL" id="CAH0388776.1"/>
    </source>
</evidence>
<evidence type="ECO:0000259" key="8">
    <source>
        <dbReference type="Pfam" id="PF10495"/>
    </source>
</evidence>
<feature type="coiled-coil region" evidence="6">
    <location>
        <begin position="1907"/>
        <end position="1934"/>
    </location>
</feature>
<evidence type="ECO:0000313" key="10">
    <source>
        <dbReference type="Proteomes" id="UP001152759"/>
    </source>
</evidence>
<protein>
    <recommendedName>
        <fullName evidence="8">Pericentrin/AKAP-450 centrosomal targeting domain-containing protein</fullName>
    </recommendedName>
</protein>
<sequence>MDSNDRKLQGQKDDTASNFMVSAAEGDASHSASLCPRQHSCDSYDRDLENGSILDASAGEICFSPNSEKQGGDYHNKFSNFEEALENPHFDKAVAASMLKTFRSYLDAHETKDKQQREKIRKLEKQLRSTSEFIQKQCDGGLSSGDAKKEVDSLRSNLVSRDAELLRIENELEKQTLEFDRYKSETSKQIFSLIRKNETLHQELNARKYCLKPESVTSEKNTDLLEQFHNNSNRCSQENEFLSTPSSNKSVSNSANSNSTCGNCSILESQQEDLLAGRLAFEATLKAVKEILENIAFNRHPAVNSNDDGKSNICTELKSPKKKSVESQTISYNELCQQYLDHINTLKENICTRVKHHESTIAELQDDMEKQSRTVTSLQSQKRALIKEVESLKHRLQETEEGAARLSQKWQEDLKNAENTHKSALKVLQSEVQELSLNLETERKNHSNSIAKFEATVEQQASNQENMLATVYQSRLQEIQLSYNNDIKSYSNRISELEEQLRSATAERYDLIQQLQSRQSELQNAQLDNDQSCKEIQELVKVSDNLRLQLENMRSSKEIMEKELEALRCKVTLANKKVDEVSQQNKNLWKVFIERSQAIMAKDPETWMEKMRDLSIESTSEFNNPTCDSYLTNADSLKNFHDVISEASNSKDDSGILGSNASTTILISKVRNELDESSFLNKNITDELILLRGERVDLFNRNDQLTTENNTLKSALEDKVKKENLLRETNRCLEEQIVEYERRLSHLKKLCEEKREYQPAEGECGSHEHLRKSLSTEERRNLTTLESNTSLEWGNQEYDHLSKVKCDCGEVIESLKQKIVDLERKLAESISAESVHESVEQLIVEKESLLQKDFERLQQNRLQLEKEETLRAENQVLKSSIQEVNLRNQELETEIKSLSNVMDVKLLETEKSKLQALVNQLKDEENSLSEEVESLRSKKTKLVEEMNYCHAQKRKIEKDSEANVLRTKSDRQSLPLSSSLEHENIVSDGNKLYSAFANFDQNPIIATSTPFVEKLKISKENAVNKCNFILEEEEDVDLSGKNSRVEDLTHPFIISLECMGDVKALREENRKLLLDKHNLSTKLQTLQSTHDDVRLKLDQVTQTCLAMEKKIEELESSKQIGNTEQISFNTSDERAKINARIDNLENFLANCGVCEDNIETYQDLLELKEKVNMLIEYKCRTTLRLQSVESKIAGLNDEIKALWSVNNEILSKGQLNLEEIKLTIENNVMQIISNMQNQNGSGDQDKCFELIDCLVSEVKDIKTDLIEKKRNLHEVLLKQSKLISGVLQNGTVGSVSKADGDGKLSEDERKKFLQIVENQEQLIHQFQEKKALEVQLEEEHSQRLTLQTQLELQRDVISKKDSQFKDLEKKVVRLEVEKEVNQVELKRCQDQIKQLELQMQFCTRFLKAKDDVNALESKVKSVDVKPFPKPLKSSQIPILVPPLPSPSSQRLPNLYENRAKSPSIPPVQRQTSCSSDSLNNTRKLSRDVVNQLFVIRNSLQKNCNNFQRTLCKTLSLPEDSLDSIDFSDIIQKKKHHDEELARFKSVLSSEGSEIYETLRTKFENYSQQQIALAVAKLKKEHEIRMEREIENMTSVHNIETQLLEFEFKSRKCEELSQWYEELSSKFSQTTNFLESEILESVDNETILQHFQRILCAKYIYGVKGIISGWKNAVSSELSSILKEASKLGRFVFPDTRSDSFVPAPDFKLDHNIANLLDFHEKIIKSSNEFMDTFISNHKSAMSLVENSLKETHGNILSAIEKATQSLIEPETEELLRNRISDLEKEKKDLEQEFELAVSLFRSNLDAESPEIRAMLSAFRSSNKDVVKALGQLRQELEAKHQKEMVGLRTYFERIMEKQFSDDVIKQQNSKICISGSDSETEPSAGAGEMLFKYSKIANNFSLGLETKMSFKEKVSDSEEQLEKIKAELEEKYCAELNLLKSEHTKTVDEMTAQMNLMKQWHKDELQSMEWMMTKEKDKLDRLKEEHSKKLLELNHTHEKQMAIEIEKTVQKMKREESELIKALKEEWEKSVKPELNDEHREQVVQHLSQAAINKALNSVALESKVKELEENLASEQEKLMEFNKSMEDDLKKFKESQDRMIENVTAQSEVKLQALKTEKETEIQELTKKYRELTDKLKREFNQKLKNQEVLFKAKELEFENQLKAQGEKLESEHKHLMAKLFERQAIEFAEQEEKFRFEGGSGMKKDLNDEIDSIKKERDFLKQISSTLRCVVNELGKYLITCEDELNKTLVEEILRLSETSDEDSDNSLYSNSYSRMQQSQPKKVKRVHFAPEMSSIMNQLNDSSFHDFIENRCDFSEDIRNELDSCLERLKVEAATLLGLTSKNSSRLNISDILNESLVRVKKVELIEKLRSANRIIDDYKNNTKELENELEQLKDREKIWTQEIERLKNALVCVENVTEGYGENCGSLTGTEKCRHVLMLLQDKARGMISTPQQTDELHHILDELCIASEKLSEESKRDIEDLQQQLMVAHERIRSTNLFLEEQAAERELERDEYVKTCENFRKQLQSAEQERSLHTSIATDMEAVQQQLRDSNHELAEVRAQQRRCEEELKAALEKVWTLRDVVSDLEKQLAIKSEHEVELEKQLNELLLSNRLQTEDRACLLQKIKTLQDGIEESVLVDKIKSLQDQLHKHGSSDIIRHIRAQIIDVERLMVKQTKELENIHETTNSCLSSPSEEISIREQLERMNCVSPNRNDALHPQCLSPVSLPVDETTRLLSVVHRHCRAEEVAIKRWRDTEMFLKTQIEELRLERDVLQQKLDKQNEQIASAQHKLEQYRLKLAEKKSAEDAEMLEKIAEFESETNRTIQKLNDKDKQLAEMSETLKKTSQMMERYKSELQLRSQNQWGAEEKRNAEIEMLTNEVARLTAIIKQNDENSHLMDMMVEDKNADIDSLQKEVANLKQQIGTNEQTNVTQQTSHRIPHSFTFTVSQSTPNQEKLRDALQELEKSNICPEINLEEGTKGQDTNPPVDPSITQPSLLSPELAPLKQPWASDVEKERRITHLNSSLMEMKSKLDEKNTKIQNLESQLSHILSLQSDLHVIKNENKLLFEEKEQTERDLTVLLDSESRLKAELSKKMEEILSLKDLISDKEEASIKLSSDVQGLKLVVEKLKKSNDDAKLLCKELEDEKNAVCTQLSQLQDENRNLKCEVSQIGAAAQRVQELEKEISSFIEMKETCESLQRENENLIKSMSEIVQDNKVLKDDLSSVKKALEDSEIVAQSLRKQLGVTAAENKELKQYNVRSQKELESIKQLNGNLESLVQSTKAECENLRSQVDALERTNEELKAQFEHAQSRLRAGSCEWNNPIKSLYVPFDETGKGVFESLQLVQAELAEERNRLASVKEKYDSLKVSYQKALESKKMSEKKLQDLKGSLNLAREKENDINHSNLALDLNGYQPRSLMEMEGLTSHRGTGSVEDLTRCVQEELNRSKQLDDTLITSLTPTKHCAPQASSESHAMLMESVLNYQVQIQNLETLLNEERKKVKDLQLKLDIVEQVSTNITTYQDDRLVNMTVELSTFKEKVPFLELELLESQTQVKQLQTDLLARKRICFQLQQETALLVESHQKELNKILDAKVHFELLYQKEKAKCEELQAQIKSSKPVQQESMNEQHLKEKLNEEQERCIKLEVELDQHKRYLTVLKSIKDKEASKSNTLEKDLDTLNSVKQALERQVVELDCLNRTEREKNRSLEAKIKAVEDADIRRQKRRLQVEQTHKLALQRASNVQKELVEECDRLRKELILSNELNQTALSRKLHLSSGGAKGDKNSTEPVLNVVSFEHARQLIEKLSEEQADFKLSIGRLQDSVTRALEEPQSASKLILDASSLKLLISRLDRAERYRRALIWQKRFLQIAYSTHLENQAEQLDLVQSCSYYETYKKGKPKRRNRFKAVAIMCVFIRRIRNMHARHSSPFRLSSLYSVPAPL</sequence>
<evidence type="ECO:0000256" key="2">
    <source>
        <dbReference type="ARBA" id="ARBA00022490"/>
    </source>
</evidence>
<dbReference type="PANTHER" id="PTHR23159">
    <property type="entry name" value="CENTROSOMAL PROTEIN 2"/>
    <property type="match status" value="1"/>
</dbReference>
<feature type="coiled-coil region" evidence="6">
    <location>
        <begin position="2754"/>
        <end position="2933"/>
    </location>
</feature>